<gene>
    <name evidence="2" type="ORF">H9661_08275</name>
</gene>
<protein>
    <submittedName>
        <fullName evidence="2">DUF2334 domain-containing protein</fullName>
    </submittedName>
</protein>
<evidence type="ECO:0000256" key="1">
    <source>
        <dbReference type="SAM" id="Phobius"/>
    </source>
</evidence>
<keyword evidence="1" id="KW-0472">Membrane</keyword>
<accession>A0ABR8PTB3</accession>
<comment type="caution">
    <text evidence="2">The sequence shown here is derived from an EMBL/GenBank/DDBJ whole genome shotgun (WGS) entry which is preliminary data.</text>
</comment>
<organism evidence="2 3">
    <name type="scientific">Clostridium cibarium</name>
    <dbReference type="NCBI Taxonomy" id="2762247"/>
    <lineage>
        <taxon>Bacteria</taxon>
        <taxon>Bacillati</taxon>
        <taxon>Bacillota</taxon>
        <taxon>Clostridia</taxon>
        <taxon>Eubacteriales</taxon>
        <taxon>Clostridiaceae</taxon>
        <taxon>Clostridium</taxon>
    </lineage>
</organism>
<name>A0ABR8PTB3_9CLOT</name>
<keyword evidence="3" id="KW-1185">Reference proteome</keyword>
<dbReference type="InterPro" id="IPR018763">
    <property type="entry name" value="DUF2334"/>
</dbReference>
<evidence type="ECO:0000313" key="2">
    <source>
        <dbReference type="EMBL" id="MBD7911349.1"/>
    </source>
</evidence>
<reference evidence="2 3" key="1">
    <citation type="submission" date="2020-08" db="EMBL/GenBank/DDBJ databases">
        <title>A Genomic Blueprint of the Chicken Gut Microbiome.</title>
        <authorList>
            <person name="Gilroy R."/>
            <person name="Ravi A."/>
            <person name="Getino M."/>
            <person name="Pursley I."/>
            <person name="Horton D.L."/>
            <person name="Alikhan N.-F."/>
            <person name="Baker D."/>
            <person name="Gharbi K."/>
            <person name="Hall N."/>
            <person name="Watson M."/>
            <person name="Adriaenssens E.M."/>
            <person name="Foster-Nyarko E."/>
            <person name="Jarju S."/>
            <person name="Secka A."/>
            <person name="Antonio M."/>
            <person name="Oren A."/>
            <person name="Chaudhuri R."/>
            <person name="La Ragione R.M."/>
            <person name="Hildebrand F."/>
            <person name="Pallen M.J."/>
        </authorList>
    </citation>
    <scope>NUCLEOTIDE SEQUENCE [LARGE SCALE GENOMIC DNA]</scope>
    <source>
        <strain evidence="2 3">Sa3CVN1</strain>
    </source>
</reference>
<dbReference type="SUPFAM" id="SSF88713">
    <property type="entry name" value="Glycoside hydrolase/deacetylase"/>
    <property type="match status" value="1"/>
</dbReference>
<sequence length="461" mass="52459">MFNVRKIIKLIFIPAILISAFVAYEVLSYYDFFSDEVTIRNNVLSSYLLPDDDFKSVYKAQLNFDDMPVSEVSNVTFNILSDHNIKNVPVLLKAQRYYIPVSYISKKLGYTDLNTDQLCSLQNNSTKILISSNSFTKNNITGSLRGNLLYKDNEPYISISDIEEIFNLFAVFNFQTNSISLLSSDVKAPKEIPLQDNQDIALFRFEDFACGDSNLVDKNQTKVKIMASYLYSQGIKFHIGWIPRFKAPVDNIDNDLLENNNITNVGFINILDYLLNKGCEIGLHGYTHQHGDERSAVGEEMSKTVNSDEKSTRQVIEKGIDTASALNIPISFYESPHYRDTPFQQKIIGEYFRYVYEPYDNSKKNIYKTKSGNLFVPTPLGFVENGSSASITNGLASNDPEVLKSFFYHPSIEVDYIDFNTNNDKLNYTLKDDSPMKTIVKSIKDNNCATIHVDELKKSNK</sequence>
<proteinExistence type="predicted"/>
<dbReference type="Proteomes" id="UP000627781">
    <property type="component" value="Unassembled WGS sequence"/>
</dbReference>
<evidence type="ECO:0000313" key="3">
    <source>
        <dbReference type="Proteomes" id="UP000627781"/>
    </source>
</evidence>
<feature type="transmembrane region" description="Helical" evidence="1">
    <location>
        <begin position="7"/>
        <end position="30"/>
    </location>
</feature>
<dbReference type="Pfam" id="PF10096">
    <property type="entry name" value="DUF2334"/>
    <property type="match status" value="1"/>
</dbReference>
<keyword evidence="1" id="KW-0812">Transmembrane</keyword>
<dbReference type="InterPro" id="IPR011330">
    <property type="entry name" value="Glyco_hydro/deAcase_b/a-brl"/>
</dbReference>
<keyword evidence="1" id="KW-1133">Transmembrane helix</keyword>
<dbReference type="EMBL" id="JACSRA010000010">
    <property type="protein sequence ID" value="MBD7911349.1"/>
    <property type="molecule type" value="Genomic_DNA"/>
</dbReference>